<name>A0ACC0U611_9AGAM</name>
<evidence type="ECO:0000313" key="2">
    <source>
        <dbReference type="Proteomes" id="UP001207468"/>
    </source>
</evidence>
<evidence type="ECO:0000313" key="1">
    <source>
        <dbReference type="EMBL" id="KAI9507124.1"/>
    </source>
</evidence>
<proteinExistence type="predicted"/>
<comment type="caution">
    <text evidence="1">The sequence shown here is derived from an EMBL/GenBank/DDBJ whole genome shotgun (WGS) entry which is preliminary data.</text>
</comment>
<organism evidence="1 2">
    <name type="scientific">Russula earlei</name>
    <dbReference type="NCBI Taxonomy" id="71964"/>
    <lineage>
        <taxon>Eukaryota</taxon>
        <taxon>Fungi</taxon>
        <taxon>Dikarya</taxon>
        <taxon>Basidiomycota</taxon>
        <taxon>Agaricomycotina</taxon>
        <taxon>Agaricomycetes</taxon>
        <taxon>Russulales</taxon>
        <taxon>Russulaceae</taxon>
        <taxon>Russula</taxon>
    </lineage>
</organism>
<reference evidence="1" key="1">
    <citation type="submission" date="2021-03" db="EMBL/GenBank/DDBJ databases">
        <title>Evolutionary priming and transition to the ectomycorrhizal habit in an iconic lineage of mushroom-forming fungi: is preadaptation a requirement?</title>
        <authorList>
            <consortium name="DOE Joint Genome Institute"/>
            <person name="Looney B.P."/>
            <person name="Miyauchi S."/>
            <person name="Morin E."/>
            <person name="Drula E."/>
            <person name="Courty P.E."/>
            <person name="Chicoki N."/>
            <person name="Fauchery L."/>
            <person name="Kohler A."/>
            <person name="Kuo A."/>
            <person name="LaButti K."/>
            <person name="Pangilinan J."/>
            <person name="Lipzen A."/>
            <person name="Riley R."/>
            <person name="Andreopoulos W."/>
            <person name="He G."/>
            <person name="Johnson J."/>
            <person name="Barry K.W."/>
            <person name="Grigoriev I.V."/>
            <person name="Nagy L."/>
            <person name="Hibbett D."/>
            <person name="Henrissat B."/>
            <person name="Matheny P.B."/>
            <person name="Labbe J."/>
            <person name="Martin A.F."/>
        </authorList>
    </citation>
    <scope>NUCLEOTIDE SEQUENCE</scope>
    <source>
        <strain evidence="1">BPL698</strain>
    </source>
</reference>
<protein>
    <submittedName>
        <fullName evidence="1">Uncharacterized protein</fullName>
    </submittedName>
</protein>
<accession>A0ACC0U611</accession>
<dbReference type="Proteomes" id="UP001207468">
    <property type="component" value="Unassembled WGS sequence"/>
</dbReference>
<keyword evidence="2" id="KW-1185">Reference proteome</keyword>
<sequence>MFPLVVALVLAVGLPLLPFSLYRALHLPSLKFNFLLTPNAPEQFSVPSPEATLFLESGYSSKSTLDAGGSSQYLIFSNTSSPQCLTDTTDRPVSVALREKQHYSFIWELIHAQLLYQLAEAAIIIAVSFFVTAIFFSPNCLSTLMDRLCTAFFISRQYTPKAALSSFLEDVLCGLRSYWKDSSVSKNQDPCLTAKSLHQAALDDLADTVPGRCYEGSVSVPSLISASIPRDDFGSLPLDQAQLTSGSSSSVVPFVTPSPTRILSPMDSRCTPFPDILTHRRCETRISEQERPHYILGALVKRQMSRIHRLTTITDTASCDPDSTNSNMFSHSKIGLSRTVEASTSYSNASLSLASSPVYGSTTSRLSPFSLPKEDSYNSTTLGADPTLLTETPCTNQKASTTGCSSRMESISTSPGVFQHCHRRDKSDGIQASTAKSCLEDITSPLSPENVDVSRTFWEIALQSGEGRAEALDEEAATLECLPMTLITPRKPEHVEGSSNVADVALGVIVVTPEGELIVPASQRLDGSTCKDIKARPGHSLREPLAEKYCPPAARRRTSTWHSGFCEDSASPPSSLHLPNSLLPPTPISQRRFVHHDSPAGLSDSWHRTTPHLTVDHTPPTVVPMLPSMNIQLSAGAETEGNSTLGNSPQACSALSTANTPLSILWMRTIAAEDAMIVNNQDIQIPPADRGLSRHATLGSTPTEEETASTEEGTEATRVRKVMGAAKEHWDRGANRQPDVPSVAPLIPVAMGGDGRRSLQEVAYLSTPALKAAEYLVHSPTTSTLAASTLGTVTYHLNAPLPIREHINSVSREATLSTSLRKRKALTEPHTEVLQPSDPLTPHLRPRTRHSAPHLGQYANQQQVKGRRAGRTPESSKRRRMRTASAGGVENWYVTTPTSDIDRTGRIVLPAGTGWKTGRSSAANQQP</sequence>
<gene>
    <name evidence="1" type="ORF">F5148DRAFT_151712</name>
</gene>
<dbReference type="EMBL" id="JAGFNK010000139">
    <property type="protein sequence ID" value="KAI9507124.1"/>
    <property type="molecule type" value="Genomic_DNA"/>
</dbReference>